<proteinExistence type="predicted"/>
<dbReference type="NCBIfam" id="TIGR03965">
    <property type="entry name" value="mycofact_glyco"/>
    <property type="match status" value="1"/>
</dbReference>
<dbReference type="SUPFAM" id="SSF53448">
    <property type="entry name" value="Nucleotide-diphospho-sugar transferases"/>
    <property type="match status" value="1"/>
</dbReference>
<dbReference type="PANTHER" id="PTHR43646:SF6">
    <property type="entry name" value="PRE-MYCOFACTOCIN GLYCOSYLTRANSFERASE"/>
    <property type="match status" value="1"/>
</dbReference>
<organism evidence="2 3">
    <name type="scientific">Saccharomonospora marina XMU15</name>
    <dbReference type="NCBI Taxonomy" id="882083"/>
    <lineage>
        <taxon>Bacteria</taxon>
        <taxon>Bacillati</taxon>
        <taxon>Actinomycetota</taxon>
        <taxon>Actinomycetes</taxon>
        <taxon>Pseudonocardiales</taxon>
        <taxon>Pseudonocardiaceae</taxon>
        <taxon>Saccharomonospora</taxon>
    </lineage>
</organism>
<protein>
    <submittedName>
        <fullName evidence="2">Mycofactocin system glycosyltransferase</fullName>
    </submittedName>
</protein>
<evidence type="ECO:0000313" key="2">
    <source>
        <dbReference type="EMBL" id="EHR49477.1"/>
    </source>
</evidence>
<dbReference type="PANTHER" id="PTHR43646">
    <property type="entry name" value="GLYCOSYLTRANSFERASE"/>
    <property type="match status" value="1"/>
</dbReference>
<dbReference type="Gene3D" id="3.90.550.10">
    <property type="entry name" value="Spore Coat Polysaccharide Biosynthesis Protein SpsA, Chain A"/>
    <property type="match status" value="1"/>
</dbReference>
<dbReference type="OrthoDB" id="5243838at2"/>
<dbReference type="InterPro" id="IPR001173">
    <property type="entry name" value="Glyco_trans_2-like"/>
</dbReference>
<sequence length="439" mass="46435">MKAGTRLTLDASVRRRGTLLIGGSPLRLVRLGGAGARLLERWSSGEPVGEGERERELARRLVRAGLLHPRPPSGPAPSDVTLVVPVKDNAAGVRRLLDATKELADRVVVDDGSAVPLAEATVRHDRAMGPAAARNAGWALASTPLVAFLDADTVPQPGWLEAVLAQFGDDDVVAVAPRVVGAPGSGVLARYEAHRSSLDLGPHPAPVRPMSRVSYVPSAALVVRRDALAAVAGFDTGLRFGEDVDLVWRLLRIGSVRYEPSARVTHEPRPALLPWLRQRFEYGTSAAPLSRKHPGLLSCARLSVWSAVSWALLAAGRPLPALGLAAATAALLPRKLRGRGVPASESLRLAGLGHLGAGRLLAEATRRAWWPAALLSGRGRTALLASLLPCVVDSVGRSPAWLALRVADDLAYGAGVWAGCVRHRTPAPLLPRFTEAGLR</sequence>
<dbReference type="EMBL" id="CM001439">
    <property type="protein sequence ID" value="EHR49477.1"/>
    <property type="molecule type" value="Genomic_DNA"/>
</dbReference>
<dbReference type="eggNOG" id="COG1215">
    <property type="taxonomic scope" value="Bacteria"/>
</dbReference>
<dbReference type="Proteomes" id="UP000004926">
    <property type="component" value="Chromosome"/>
</dbReference>
<dbReference type="GO" id="GO:0016740">
    <property type="term" value="F:transferase activity"/>
    <property type="evidence" value="ECO:0007669"/>
    <property type="project" value="UniProtKB-KW"/>
</dbReference>
<dbReference type="Pfam" id="PF00535">
    <property type="entry name" value="Glycos_transf_2"/>
    <property type="match status" value="1"/>
</dbReference>
<dbReference type="InterPro" id="IPR029044">
    <property type="entry name" value="Nucleotide-diphossugar_trans"/>
</dbReference>
<dbReference type="STRING" id="882083.SacmaDRAFT_1194"/>
<keyword evidence="2" id="KW-0808">Transferase</keyword>
<evidence type="ECO:0000313" key="3">
    <source>
        <dbReference type="Proteomes" id="UP000004926"/>
    </source>
</evidence>
<evidence type="ECO:0000259" key="1">
    <source>
        <dbReference type="Pfam" id="PF00535"/>
    </source>
</evidence>
<accession>H5WXE8</accession>
<dbReference type="HOGENOM" id="CLU_028391_0_0_11"/>
<keyword evidence="3" id="KW-1185">Reference proteome</keyword>
<name>H5WXE8_9PSEU</name>
<dbReference type="RefSeq" id="WP_009152863.1">
    <property type="nucleotide sequence ID" value="NZ_CM001439.1"/>
</dbReference>
<gene>
    <name evidence="2" type="ORF">SacmaDRAFT_1194</name>
</gene>
<dbReference type="InterPro" id="IPR023981">
    <property type="entry name" value="MftF"/>
</dbReference>
<feature type="domain" description="Glycosyltransferase 2-like" evidence="1">
    <location>
        <begin position="82"/>
        <end position="189"/>
    </location>
</feature>
<dbReference type="AlphaFoldDB" id="H5WXE8"/>
<reference evidence="2 3" key="1">
    <citation type="journal article" date="2012" name="Stand. Genomic Sci.">
        <title>Genome sequence of the ocean sediment bacterium Saccharomonospora marina type strain (XMU15(T)).</title>
        <authorList>
            <person name="Klenk H.P."/>
            <person name="Lu M."/>
            <person name="Lucas S."/>
            <person name="Lapidus A."/>
            <person name="Copeland A."/>
            <person name="Pitluck S."/>
            <person name="Goodwin L.A."/>
            <person name="Han C."/>
            <person name="Tapia R."/>
            <person name="Brambilla E.M."/>
            <person name="Potter G."/>
            <person name="Land M."/>
            <person name="Ivanova N."/>
            <person name="Rohde M."/>
            <person name="Goker M."/>
            <person name="Detter J.C."/>
            <person name="Li W.J."/>
            <person name="Kyrpides N.C."/>
            <person name="Woyke T."/>
        </authorList>
    </citation>
    <scope>NUCLEOTIDE SEQUENCE [LARGE SCALE GENOMIC DNA]</scope>
    <source>
        <strain evidence="2 3">XMU15</strain>
    </source>
</reference>